<dbReference type="CDD" id="cd03215">
    <property type="entry name" value="ABC_Carb_Monos_II"/>
    <property type="match status" value="1"/>
</dbReference>
<name>A0A3E2WR70_9FIRM</name>
<evidence type="ECO:0000256" key="1">
    <source>
        <dbReference type="ARBA" id="ARBA00004417"/>
    </source>
</evidence>
<keyword evidence="8" id="KW-0547">Nucleotide-binding</keyword>
<evidence type="ECO:0000259" key="15">
    <source>
        <dbReference type="PROSITE" id="PS50893"/>
    </source>
</evidence>
<dbReference type="GO" id="GO:0005524">
    <property type="term" value="F:ATP binding"/>
    <property type="evidence" value="ECO:0007669"/>
    <property type="project" value="UniProtKB-KW"/>
</dbReference>
<evidence type="ECO:0000256" key="14">
    <source>
        <dbReference type="ARBA" id="ARBA00034076"/>
    </source>
</evidence>
<comment type="function">
    <text evidence="12">Part of the ABC transporter complex LsrABCD involved in autoinducer 2 (AI-2) import. Responsible for energy coupling to the transport system.</text>
</comment>
<evidence type="ECO:0000256" key="13">
    <source>
        <dbReference type="ARBA" id="ARBA00023798"/>
    </source>
</evidence>
<reference evidence="16 17" key="1">
    <citation type="submission" date="2018-08" db="EMBL/GenBank/DDBJ databases">
        <title>A genome reference for cultivated species of the human gut microbiota.</title>
        <authorList>
            <person name="Zou Y."/>
            <person name="Xue W."/>
            <person name="Luo G."/>
        </authorList>
    </citation>
    <scope>NUCLEOTIDE SEQUENCE [LARGE SCALE GENOMIC DNA]</scope>
    <source>
        <strain evidence="16 17">AF19-21</strain>
    </source>
</reference>
<evidence type="ECO:0000256" key="6">
    <source>
        <dbReference type="ARBA" id="ARBA00022475"/>
    </source>
</evidence>
<evidence type="ECO:0000256" key="10">
    <source>
        <dbReference type="ARBA" id="ARBA00022967"/>
    </source>
</evidence>
<gene>
    <name evidence="16" type="ORF">DWX41_13575</name>
</gene>
<evidence type="ECO:0000256" key="12">
    <source>
        <dbReference type="ARBA" id="ARBA00023747"/>
    </source>
</evidence>
<comment type="subcellular location">
    <subcellularLocation>
        <location evidence="1">Cell inner membrane</location>
        <topology evidence="1">Peripheral membrane protein</topology>
    </subcellularLocation>
</comment>
<dbReference type="Gene3D" id="3.40.50.300">
    <property type="entry name" value="P-loop containing nucleotide triphosphate hydrolases"/>
    <property type="match status" value="2"/>
</dbReference>
<evidence type="ECO:0000256" key="8">
    <source>
        <dbReference type="ARBA" id="ARBA00022741"/>
    </source>
</evidence>
<feature type="domain" description="ABC transporter" evidence="15">
    <location>
        <begin position="52"/>
        <end position="285"/>
    </location>
</feature>
<feature type="domain" description="ABC transporter" evidence="15">
    <location>
        <begin position="303"/>
        <end position="541"/>
    </location>
</feature>
<dbReference type="SMART" id="SM00382">
    <property type="entry name" value="AAA"/>
    <property type="match status" value="2"/>
</dbReference>
<dbReference type="FunFam" id="3.40.50.300:FF:000127">
    <property type="entry name" value="Ribose import ATP-binding protein RbsA"/>
    <property type="match status" value="1"/>
</dbReference>
<proteinExistence type="inferred from homology"/>
<comment type="caution">
    <text evidence="16">The sequence shown here is derived from an EMBL/GenBank/DDBJ whole genome shotgun (WGS) entry which is preliminary data.</text>
</comment>
<comment type="similarity">
    <text evidence="2">Belongs to the ABC transporter superfamily. AI-2 autoinducer porter (TC 3.A.1.2.8) family.</text>
</comment>
<evidence type="ECO:0000313" key="17">
    <source>
        <dbReference type="Proteomes" id="UP000261111"/>
    </source>
</evidence>
<evidence type="ECO:0000313" key="16">
    <source>
        <dbReference type="EMBL" id="RGC29842.1"/>
    </source>
</evidence>
<dbReference type="CDD" id="cd03216">
    <property type="entry name" value="ABC_Carb_Monos_I"/>
    <property type="match status" value="1"/>
</dbReference>
<dbReference type="PROSITE" id="PS00211">
    <property type="entry name" value="ABC_TRANSPORTER_1"/>
    <property type="match status" value="1"/>
</dbReference>
<dbReference type="InterPro" id="IPR027417">
    <property type="entry name" value="P-loop_NTPase"/>
</dbReference>
<evidence type="ECO:0000256" key="7">
    <source>
        <dbReference type="ARBA" id="ARBA00022737"/>
    </source>
</evidence>
<keyword evidence="5" id="KW-0813">Transport</keyword>
<dbReference type="GO" id="GO:0005886">
    <property type="term" value="C:plasma membrane"/>
    <property type="evidence" value="ECO:0007669"/>
    <property type="project" value="UniProtKB-SubCell"/>
</dbReference>
<dbReference type="InterPro" id="IPR003439">
    <property type="entry name" value="ABC_transporter-like_ATP-bd"/>
</dbReference>
<evidence type="ECO:0000256" key="3">
    <source>
        <dbReference type="ARBA" id="ARBA00011262"/>
    </source>
</evidence>
<keyword evidence="10" id="KW-1278">Translocase</keyword>
<dbReference type="PANTHER" id="PTHR43790">
    <property type="entry name" value="CARBOHYDRATE TRANSPORT ATP-BINDING PROTEIN MG119-RELATED"/>
    <property type="match status" value="1"/>
</dbReference>
<sequence length="545" mass="60016">MTIIFVYVITEIRNGINPNKAGSNGCFLIHKLGSIPILKGRRVILEKKVNLLSAQKICKSFGKNNVLKSVDFDLEAGEVHALIGENGAGKSTLLKILFGIYQPTSGEIYLDGKTVRMKHPVDAIGHGIAMIHQEPSVFEDLSIAENIFTGHFDTRKIKWEELNRKASEAMQEVGLAFSPGRMMKGLSVAEQQLIEIASALSSDAKIIFMDEPTASLTPSEVDNLLELIDTLRKKGKTIVYISHRLEEIKAVSDRITVLRDGEIVGTYQNAEITKDQIIQKMIGREFRAGGGETERKTFGQPFLEIEDISIPGIFEHISFQIARGEIMGVAGLMGAGRTEVARGIFGITPVKSGQIKIKGKEVKIGSPEAAIINKIALVPEDRQGLGLFVSEPIAFNTTFAIIDSIKKKLGYIDTKKEKKISEEYVEGLKTKCRSVNQKVGDLSGGNQQKVSLAKWISTNPDVLILDEPTRGIDVGAKEEVYRLIRKLAEEGKCIMMISSELNEIISLSDKVMVMYEGKQTGMLQKDEITDVKILSAAHDCLEEAQ</sequence>
<evidence type="ECO:0000256" key="2">
    <source>
        <dbReference type="ARBA" id="ARBA00009404"/>
    </source>
</evidence>
<evidence type="ECO:0000256" key="11">
    <source>
        <dbReference type="ARBA" id="ARBA00023136"/>
    </source>
</evidence>
<dbReference type="SUPFAM" id="SSF52540">
    <property type="entry name" value="P-loop containing nucleoside triphosphate hydrolases"/>
    <property type="match status" value="2"/>
</dbReference>
<keyword evidence="7" id="KW-0677">Repeat</keyword>
<keyword evidence="6" id="KW-1003">Cell membrane</keyword>
<protein>
    <recommendedName>
        <fullName evidence="4">Autoinducer 2 import ATP-binding protein LsrA</fullName>
        <ecNumber evidence="13">7.6.2.13</ecNumber>
    </recommendedName>
</protein>
<dbReference type="Proteomes" id="UP000261111">
    <property type="component" value="Unassembled WGS sequence"/>
</dbReference>
<dbReference type="PROSITE" id="PS50893">
    <property type="entry name" value="ABC_TRANSPORTER_2"/>
    <property type="match status" value="2"/>
</dbReference>
<keyword evidence="9 16" id="KW-0067">ATP-binding</keyword>
<dbReference type="GO" id="GO:0016887">
    <property type="term" value="F:ATP hydrolysis activity"/>
    <property type="evidence" value="ECO:0007669"/>
    <property type="project" value="InterPro"/>
</dbReference>
<dbReference type="EMBL" id="QVIA01000014">
    <property type="protein sequence ID" value="RGC29842.1"/>
    <property type="molecule type" value="Genomic_DNA"/>
</dbReference>
<dbReference type="InterPro" id="IPR003593">
    <property type="entry name" value="AAA+_ATPase"/>
</dbReference>
<dbReference type="InterPro" id="IPR017871">
    <property type="entry name" value="ABC_transporter-like_CS"/>
</dbReference>
<dbReference type="PANTHER" id="PTHR43790:SF2">
    <property type="entry name" value="AUTOINDUCER 2 IMPORT ATP-BINDING PROTEIN LSRA"/>
    <property type="match status" value="1"/>
</dbReference>
<dbReference type="Pfam" id="PF00005">
    <property type="entry name" value="ABC_tran"/>
    <property type="match status" value="2"/>
</dbReference>
<keyword evidence="11" id="KW-0472">Membrane</keyword>
<evidence type="ECO:0000256" key="9">
    <source>
        <dbReference type="ARBA" id="ARBA00022840"/>
    </source>
</evidence>
<evidence type="ECO:0000256" key="5">
    <source>
        <dbReference type="ARBA" id="ARBA00022448"/>
    </source>
</evidence>
<dbReference type="EC" id="7.6.2.13" evidence="13"/>
<evidence type="ECO:0000256" key="4">
    <source>
        <dbReference type="ARBA" id="ARBA00019459"/>
    </source>
</evidence>
<accession>A0A3E2WR70</accession>
<dbReference type="InterPro" id="IPR050107">
    <property type="entry name" value="ABC_carbohydrate_import_ATPase"/>
</dbReference>
<organism evidence="16 17">
    <name type="scientific">Hungatella hathewayi</name>
    <dbReference type="NCBI Taxonomy" id="154046"/>
    <lineage>
        <taxon>Bacteria</taxon>
        <taxon>Bacillati</taxon>
        <taxon>Bacillota</taxon>
        <taxon>Clostridia</taxon>
        <taxon>Lachnospirales</taxon>
        <taxon>Lachnospiraceae</taxon>
        <taxon>Hungatella</taxon>
    </lineage>
</organism>
<dbReference type="AlphaFoldDB" id="A0A3E2WR70"/>
<comment type="subunit">
    <text evidence="3">The complex is composed of two ATP-binding proteins (LsrA), two transmembrane proteins (LsrC and LsrD) and a solute-binding protein (LsrB).</text>
</comment>
<comment type="catalytic activity">
    <reaction evidence="14">
        <text>ATP + H2O + (2R,4S)-2-methyl-2,3,3,4-tetrahydroxytetrahydrofuran-[AI-2-binding protein]Side 1 = ADP + phosphate + (2R,4S)-2-methyl-2,3,3,4-tetrahydroxytetrahydrofuranSide 2 + [AI-2-binding protein]Side 1.</text>
        <dbReference type="EC" id="7.6.2.13"/>
    </reaction>
</comment>